<name>A0A0D3JIT8_EMIH1</name>
<feature type="repeat" description="ANK" evidence="3">
    <location>
        <begin position="20"/>
        <end position="52"/>
    </location>
</feature>
<dbReference type="PROSITE" id="PS50297">
    <property type="entry name" value="ANK_REP_REGION"/>
    <property type="match status" value="2"/>
</dbReference>
<evidence type="ECO:0000256" key="1">
    <source>
        <dbReference type="ARBA" id="ARBA00022737"/>
    </source>
</evidence>
<dbReference type="InterPro" id="IPR050889">
    <property type="entry name" value="Dendritic_Spine_Reg/Scaffold"/>
</dbReference>
<proteinExistence type="predicted"/>
<dbReference type="eggNOG" id="KOG4177">
    <property type="taxonomic scope" value="Eukaryota"/>
</dbReference>
<dbReference type="InterPro" id="IPR002110">
    <property type="entry name" value="Ankyrin_rpt"/>
</dbReference>
<dbReference type="STRING" id="2903.R1CKJ0"/>
<evidence type="ECO:0000256" key="3">
    <source>
        <dbReference type="PROSITE-ProRule" id="PRU00023"/>
    </source>
</evidence>
<dbReference type="SUPFAM" id="SSF48403">
    <property type="entry name" value="Ankyrin repeat"/>
    <property type="match status" value="1"/>
</dbReference>
<dbReference type="KEGG" id="ehx:EMIHUDRAFT_74433"/>
<dbReference type="Proteomes" id="UP000013827">
    <property type="component" value="Unassembled WGS sequence"/>
</dbReference>
<accession>A0A0D3JIT8</accession>
<dbReference type="SMART" id="SM00248">
    <property type="entry name" value="ANK"/>
    <property type="match status" value="2"/>
</dbReference>
<dbReference type="PROSITE" id="PS50088">
    <property type="entry name" value="ANK_REPEAT"/>
    <property type="match status" value="2"/>
</dbReference>
<sequence length="100" mass="10135">MAEARFLLDHGADHALCKTNGATALFKAAQNGHVDACRILIRAHATVDARFSSGATPLGVAAAGGHEAIVRLLLSAGADATVVACDDMTPSDMAGQGGHR</sequence>
<organism evidence="4 5">
    <name type="scientific">Emiliania huxleyi (strain CCMP1516)</name>
    <dbReference type="NCBI Taxonomy" id="280463"/>
    <lineage>
        <taxon>Eukaryota</taxon>
        <taxon>Haptista</taxon>
        <taxon>Haptophyta</taxon>
        <taxon>Prymnesiophyceae</taxon>
        <taxon>Isochrysidales</taxon>
        <taxon>Noelaerhabdaceae</taxon>
        <taxon>Emiliania</taxon>
    </lineage>
</organism>
<dbReference type="Pfam" id="PF12796">
    <property type="entry name" value="Ank_2"/>
    <property type="match status" value="1"/>
</dbReference>
<reference evidence="5" key="1">
    <citation type="journal article" date="2013" name="Nature">
        <title>Pan genome of the phytoplankton Emiliania underpins its global distribution.</title>
        <authorList>
            <person name="Read B.A."/>
            <person name="Kegel J."/>
            <person name="Klute M.J."/>
            <person name="Kuo A."/>
            <person name="Lefebvre S.C."/>
            <person name="Maumus F."/>
            <person name="Mayer C."/>
            <person name="Miller J."/>
            <person name="Monier A."/>
            <person name="Salamov A."/>
            <person name="Young J."/>
            <person name="Aguilar M."/>
            <person name="Claverie J.M."/>
            <person name="Frickenhaus S."/>
            <person name="Gonzalez K."/>
            <person name="Herman E.K."/>
            <person name="Lin Y.C."/>
            <person name="Napier J."/>
            <person name="Ogata H."/>
            <person name="Sarno A.F."/>
            <person name="Shmutz J."/>
            <person name="Schroeder D."/>
            <person name="de Vargas C."/>
            <person name="Verret F."/>
            <person name="von Dassow P."/>
            <person name="Valentin K."/>
            <person name="Van de Peer Y."/>
            <person name="Wheeler G."/>
            <person name="Dacks J.B."/>
            <person name="Delwiche C.F."/>
            <person name="Dyhrman S.T."/>
            <person name="Glockner G."/>
            <person name="John U."/>
            <person name="Richards T."/>
            <person name="Worden A.Z."/>
            <person name="Zhang X."/>
            <person name="Grigoriev I.V."/>
            <person name="Allen A.E."/>
            <person name="Bidle K."/>
            <person name="Borodovsky M."/>
            <person name="Bowler C."/>
            <person name="Brownlee C."/>
            <person name="Cock J.M."/>
            <person name="Elias M."/>
            <person name="Gladyshev V.N."/>
            <person name="Groth M."/>
            <person name="Guda C."/>
            <person name="Hadaegh A."/>
            <person name="Iglesias-Rodriguez M.D."/>
            <person name="Jenkins J."/>
            <person name="Jones B.M."/>
            <person name="Lawson T."/>
            <person name="Leese F."/>
            <person name="Lindquist E."/>
            <person name="Lobanov A."/>
            <person name="Lomsadze A."/>
            <person name="Malik S.B."/>
            <person name="Marsh M.E."/>
            <person name="Mackinder L."/>
            <person name="Mock T."/>
            <person name="Mueller-Roeber B."/>
            <person name="Pagarete A."/>
            <person name="Parker M."/>
            <person name="Probert I."/>
            <person name="Quesneville H."/>
            <person name="Raines C."/>
            <person name="Rensing S.A."/>
            <person name="Riano-Pachon D.M."/>
            <person name="Richier S."/>
            <person name="Rokitta S."/>
            <person name="Shiraiwa Y."/>
            <person name="Soanes D.M."/>
            <person name="van der Giezen M."/>
            <person name="Wahlund T.M."/>
            <person name="Williams B."/>
            <person name="Wilson W."/>
            <person name="Wolfe G."/>
            <person name="Wurch L.L."/>
        </authorList>
    </citation>
    <scope>NUCLEOTIDE SEQUENCE</scope>
</reference>
<dbReference type="GeneID" id="17268967"/>
<evidence type="ECO:0000313" key="5">
    <source>
        <dbReference type="Proteomes" id="UP000013827"/>
    </source>
</evidence>
<reference evidence="4" key="2">
    <citation type="submission" date="2024-10" db="UniProtKB">
        <authorList>
            <consortium name="EnsemblProtists"/>
        </authorList>
    </citation>
    <scope>IDENTIFICATION</scope>
</reference>
<protein>
    <recommendedName>
        <fullName evidence="6">Ankyrin repeat protein</fullName>
    </recommendedName>
</protein>
<keyword evidence="2 3" id="KW-0040">ANK repeat</keyword>
<dbReference type="AlphaFoldDB" id="A0A0D3JIT8"/>
<dbReference type="PANTHER" id="PTHR24166:SF48">
    <property type="entry name" value="PROTEIN VAPYRIN"/>
    <property type="match status" value="1"/>
</dbReference>
<dbReference type="PaxDb" id="2903-EOD23423"/>
<dbReference type="PANTHER" id="PTHR24166">
    <property type="entry name" value="ROLLING PEBBLES, ISOFORM B"/>
    <property type="match status" value="1"/>
</dbReference>
<evidence type="ECO:0000313" key="4">
    <source>
        <dbReference type="EnsemblProtists" id="EOD23423"/>
    </source>
</evidence>
<evidence type="ECO:0008006" key="6">
    <source>
        <dbReference type="Google" id="ProtNLM"/>
    </source>
</evidence>
<dbReference type="HOGENOM" id="CLU_000134_45_5_1"/>
<keyword evidence="5" id="KW-1185">Reference proteome</keyword>
<dbReference type="InterPro" id="IPR036770">
    <property type="entry name" value="Ankyrin_rpt-contain_sf"/>
</dbReference>
<dbReference type="RefSeq" id="XP_005775852.1">
    <property type="nucleotide sequence ID" value="XM_005775795.1"/>
</dbReference>
<evidence type="ECO:0000256" key="2">
    <source>
        <dbReference type="ARBA" id="ARBA00023043"/>
    </source>
</evidence>
<feature type="repeat" description="ANK" evidence="3">
    <location>
        <begin position="53"/>
        <end position="85"/>
    </location>
</feature>
<dbReference type="Gene3D" id="1.25.40.20">
    <property type="entry name" value="Ankyrin repeat-containing domain"/>
    <property type="match status" value="1"/>
</dbReference>
<dbReference type="PRINTS" id="PR01415">
    <property type="entry name" value="ANKYRIN"/>
</dbReference>
<keyword evidence="1" id="KW-0677">Repeat</keyword>
<dbReference type="EnsemblProtists" id="EOD23423">
    <property type="protein sequence ID" value="EOD23423"/>
    <property type="gene ID" value="EMIHUDRAFT_74433"/>
</dbReference>